<comment type="caution">
    <text evidence="1">The sequence shown here is derived from an EMBL/GenBank/DDBJ whole genome shotgun (WGS) entry which is preliminary data.</text>
</comment>
<name>A0ACC2T1J2_9FUNG</name>
<dbReference type="Proteomes" id="UP001165960">
    <property type="component" value="Unassembled WGS sequence"/>
</dbReference>
<organism evidence="1 2">
    <name type="scientific">Entomophthora muscae</name>
    <dbReference type="NCBI Taxonomy" id="34485"/>
    <lineage>
        <taxon>Eukaryota</taxon>
        <taxon>Fungi</taxon>
        <taxon>Fungi incertae sedis</taxon>
        <taxon>Zoopagomycota</taxon>
        <taxon>Entomophthoromycotina</taxon>
        <taxon>Entomophthoromycetes</taxon>
        <taxon>Entomophthorales</taxon>
        <taxon>Entomophthoraceae</taxon>
        <taxon>Entomophthora</taxon>
    </lineage>
</organism>
<evidence type="ECO:0000313" key="1">
    <source>
        <dbReference type="EMBL" id="KAJ9068463.1"/>
    </source>
</evidence>
<accession>A0ACC2T1J2</accession>
<dbReference type="EC" id="1.14.11.27" evidence="1"/>
<keyword evidence="2" id="KW-1185">Reference proteome</keyword>
<evidence type="ECO:0000313" key="2">
    <source>
        <dbReference type="Proteomes" id="UP001165960"/>
    </source>
</evidence>
<keyword evidence="1" id="KW-0560">Oxidoreductase</keyword>
<protein>
    <submittedName>
        <fullName evidence="1">Lysine-specific demethylase 8</fullName>
        <ecNumber evidence="1">1.14.11.27</ecNumber>
    </submittedName>
</protein>
<proteinExistence type="predicted"/>
<reference evidence="1" key="1">
    <citation type="submission" date="2022-04" db="EMBL/GenBank/DDBJ databases">
        <title>Genome of the entomopathogenic fungus Entomophthora muscae.</title>
        <authorList>
            <person name="Elya C."/>
            <person name="Lovett B.R."/>
            <person name="Lee E."/>
            <person name="Macias A.M."/>
            <person name="Hajek A.E."/>
            <person name="De Bivort B.L."/>
            <person name="Kasson M.T."/>
            <person name="De Fine Licht H.H."/>
            <person name="Stajich J.E."/>
        </authorList>
    </citation>
    <scope>NUCLEOTIDE SEQUENCE</scope>
    <source>
        <strain evidence="1">Berkeley</strain>
    </source>
</reference>
<sequence>MSSKPDIAQQKYRDALFGYREHLFSIATASPASQCPVQCQEALGDDLPNVSLKSLVDILNLDDGPELISSFVELESDFEKLVFEKALFDSRSIFKFMDDQLHCCNYSEVPAQLLTLYCFSCMSLSLSLCLVGLQDQLFCDKKYFFRLAEALRYLDLAIIVSGPPLPFSKWIFGFLETIQPLLPKPEETQNKVISISPNSSIKSSLPLNILHVNLKQHPIFRITSPSIEEFLNLVVYPKKPSILEDCIDFWPAFNCRPWSDLDFLKSHLGPYRTIPVEIGRQYTDNDWSQILMTVECFFKHHLSDPDEGKIGYLAQHDIFRQFPHLQNDVYIPDYCFVIPPTVCAGVNQATSGPEVLRHGWLGPGKTKTPLHCDPYHNLFAQVVGTKSFILFPPEQEKNLYLHSKDSMLSNTSMLELYIDKPNFGIDLTDYPLFAEALSHSSLVHLEEGDLFYMPPGYWHHVESHSLSFSVSFWV</sequence>
<gene>
    <name evidence="1" type="primary">KDM8_1</name>
    <name evidence="1" type="ORF">DSO57_1028386</name>
</gene>
<dbReference type="EMBL" id="QTSX02003730">
    <property type="protein sequence ID" value="KAJ9068463.1"/>
    <property type="molecule type" value="Genomic_DNA"/>
</dbReference>